<evidence type="ECO:0000256" key="1">
    <source>
        <dbReference type="SAM" id="Phobius"/>
    </source>
</evidence>
<organism evidence="3">
    <name type="scientific">marine metagenome</name>
    <dbReference type="NCBI Taxonomy" id="408172"/>
    <lineage>
        <taxon>unclassified sequences</taxon>
        <taxon>metagenomes</taxon>
        <taxon>ecological metagenomes</taxon>
    </lineage>
</organism>
<keyword evidence="1" id="KW-0472">Membrane</keyword>
<keyword evidence="1" id="KW-0812">Transmembrane</keyword>
<keyword evidence="1" id="KW-1133">Transmembrane helix</keyword>
<dbReference type="Gene3D" id="3.10.350.10">
    <property type="entry name" value="LysM domain"/>
    <property type="match status" value="1"/>
</dbReference>
<dbReference type="SUPFAM" id="SSF54106">
    <property type="entry name" value="LysM domain"/>
    <property type="match status" value="1"/>
</dbReference>
<reference evidence="3" key="1">
    <citation type="submission" date="2018-05" db="EMBL/GenBank/DDBJ databases">
        <authorList>
            <person name="Lanie J.A."/>
            <person name="Ng W.-L."/>
            <person name="Kazmierczak K.M."/>
            <person name="Andrzejewski T.M."/>
            <person name="Davidsen T.M."/>
            <person name="Wayne K.J."/>
            <person name="Tettelin H."/>
            <person name="Glass J.I."/>
            <person name="Rusch D."/>
            <person name="Podicherti R."/>
            <person name="Tsui H.-C.T."/>
            <person name="Winkler M.E."/>
        </authorList>
    </citation>
    <scope>NUCLEOTIDE SEQUENCE</scope>
</reference>
<evidence type="ECO:0000259" key="2">
    <source>
        <dbReference type="PROSITE" id="PS51782"/>
    </source>
</evidence>
<name>A0A382ETA4_9ZZZZ</name>
<evidence type="ECO:0000313" key="3">
    <source>
        <dbReference type="EMBL" id="SVB53609.1"/>
    </source>
</evidence>
<dbReference type="PROSITE" id="PS51782">
    <property type="entry name" value="LYSM"/>
    <property type="match status" value="1"/>
</dbReference>
<accession>A0A382ETA4</accession>
<protein>
    <recommendedName>
        <fullName evidence="2">LysM domain-containing protein</fullName>
    </recommendedName>
</protein>
<dbReference type="InterPro" id="IPR036779">
    <property type="entry name" value="LysM_dom_sf"/>
</dbReference>
<dbReference type="Pfam" id="PF01476">
    <property type="entry name" value="LysM"/>
    <property type="match status" value="1"/>
</dbReference>
<dbReference type="InterPro" id="IPR018392">
    <property type="entry name" value="LysM"/>
</dbReference>
<dbReference type="CDD" id="cd00118">
    <property type="entry name" value="LysM"/>
    <property type="match status" value="1"/>
</dbReference>
<dbReference type="AlphaFoldDB" id="A0A382ETA4"/>
<feature type="transmembrane region" description="Helical" evidence="1">
    <location>
        <begin position="40"/>
        <end position="63"/>
    </location>
</feature>
<gene>
    <name evidence="3" type="ORF">METZ01_LOCUS206463</name>
</gene>
<proteinExistence type="predicted"/>
<feature type="domain" description="LysM" evidence="2">
    <location>
        <begin position="79"/>
        <end position="127"/>
    </location>
</feature>
<sequence length="131" mass="13515">MTTTFVPHPTGRPSLGALGAFRAVPARVTPTHVYRRRRMVAALVLATTIFCGTLVAGELAGWVNGVRGGAPAGAAGEPVVYVVQPGDTLWAIAERLTPAGIDVRHTVDRLTTAAGGALLQPGQRIELPVGG</sequence>
<dbReference type="EMBL" id="UINC01046069">
    <property type="protein sequence ID" value="SVB53609.1"/>
    <property type="molecule type" value="Genomic_DNA"/>
</dbReference>